<gene>
    <name evidence="1" type="ORF">PPOP_2760</name>
</gene>
<reference evidence="1 2" key="1">
    <citation type="submission" date="2012-10" db="EMBL/GenBank/DDBJ databases">
        <title>Draft Genome Sequence of Paenibacillus popilliae ATCC 14706T.</title>
        <authorList>
            <person name="Iiyama K."/>
            <person name="Mori K."/>
            <person name="Mon H."/>
            <person name="Chieda Y."/>
            <person name="Lee J.M."/>
            <person name="Kusakabe T."/>
            <person name="Tashiro K."/>
            <person name="Asano S."/>
            <person name="Yasunaga-Aoki C."/>
            <person name="Shimizu S."/>
        </authorList>
    </citation>
    <scope>NUCLEOTIDE SEQUENCE [LARGE SCALE GENOMIC DNA]</scope>
    <source>
        <strain evidence="1 2">ATCC 14706</strain>
    </source>
</reference>
<evidence type="ECO:0000313" key="1">
    <source>
        <dbReference type="EMBL" id="GAC43393.1"/>
    </source>
</evidence>
<dbReference type="AlphaFoldDB" id="M9M6Y7"/>
<name>M9M6Y7_PAEPP</name>
<dbReference type="Proteomes" id="UP000029453">
    <property type="component" value="Unassembled WGS sequence"/>
</dbReference>
<proteinExistence type="predicted"/>
<sequence length="124" mass="14338">MRKDNTIWYDSNRYTVPIGTYEEVIRKQKPRYIRDQLQAIEKYVSEASAKTADQALAYCLKHSLYRAADFADAVSHYIEKAQQQADEKPTQSDLKLLAQVDPAKLKAKPQIRPFQTYERILEGG</sequence>
<dbReference type="EMBL" id="BALG01000213">
    <property type="protein sequence ID" value="GAC43393.1"/>
    <property type="molecule type" value="Genomic_DNA"/>
</dbReference>
<keyword evidence="2" id="KW-1185">Reference proteome</keyword>
<evidence type="ECO:0000313" key="2">
    <source>
        <dbReference type="Proteomes" id="UP000029453"/>
    </source>
</evidence>
<dbReference type="OrthoDB" id="92877at2"/>
<organism evidence="1 2">
    <name type="scientific">Paenibacillus popilliae ATCC 14706</name>
    <dbReference type="NCBI Taxonomy" id="1212764"/>
    <lineage>
        <taxon>Bacteria</taxon>
        <taxon>Bacillati</taxon>
        <taxon>Bacillota</taxon>
        <taxon>Bacilli</taxon>
        <taxon>Bacillales</taxon>
        <taxon>Paenibacillaceae</taxon>
        <taxon>Paenibacillus</taxon>
    </lineage>
</organism>
<comment type="caution">
    <text evidence="1">The sequence shown here is derived from an EMBL/GenBank/DDBJ whole genome shotgun (WGS) entry which is preliminary data.</text>
</comment>
<dbReference type="RefSeq" id="WP_006287044.1">
    <property type="nucleotide sequence ID" value="NZ_BALG01000213.1"/>
</dbReference>
<protein>
    <submittedName>
        <fullName evidence="1">Transposase and inactivated derivative</fullName>
    </submittedName>
</protein>
<accession>M9M6Y7</accession>